<dbReference type="InterPro" id="IPR052893">
    <property type="entry name" value="TCS_response_regulator"/>
</dbReference>
<dbReference type="Proteomes" id="UP000190367">
    <property type="component" value="Unassembled WGS sequence"/>
</dbReference>
<organism evidence="3 4">
    <name type="scientific">Chitinophaga eiseniae</name>
    <dbReference type="NCBI Taxonomy" id="634771"/>
    <lineage>
        <taxon>Bacteria</taxon>
        <taxon>Pseudomonadati</taxon>
        <taxon>Bacteroidota</taxon>
        <taxon>Chitinophagia</taxon>
        <taxon>Chitinophagales</taxon>
        <taxon>Chitinophagaceae</taxon>
        <taxon>Chitinophaga</taxon>
    </lineage>
</organism>
<evidence type="ECO:0000313" key="3">
    <source>
        <dbReference type="EMBL" id="SKA31231.1"/>
    </source>
</evidence>
<reference evidence="4" key="1">
    <citation type="submission" date="2017-02" db="EMBL/GenBank/DDBJ databases">
        <authorList>
            <person name="Varghese N."/>
            <person name="Submissions S."/>
        </authorList>
    </citation>
    <scope>NUCLEOTIDE SEQUENCE [LARGE SCALE GENOMIC DNA]</scope>
    <source>
        <strain evidence="4">DSM 22224</strain>
    </source>
</reference>
<dbReference type="SMART" id="SM00448">
    <property type="entry name" value="REC"/>
    <property type="match status" value="1"/>
</dbReference>
<gene>
    <name evidence="3" type="ORF">SAMN04488128_103434</name>
</gene>
<protein>
    <submittedName>
        <fullName evidence="3">Response regulator receiver domain-containing protein</fullName>
    </submittedName>
</protein>
<dbReference type="OrthoDB" id="7631574at2"/>
<sequence>MKPHTVLVIDDDADDRIFFSEAIKKVSPDVETHYCESGIQAIDLLFTKKLVDPDYIFLDMNMPMMNGKECLLELGKLIHRSITKVVVLSTSDMVEDVQESMALGARLFLTKPDSFDALCRILKDVLEEKWQKCFR</sequence>
<keyword evidence="4" id="KW-1185">Reference proteome</keyword>
<name>A0A1T4STL4_9BACT</name>
<dbReference type="InterPro" id="IPR001789">
    <property type="entry name" value="Sig_transdc_resp-reg_receiver"/>
</dbReference>
<dbReference type="PANTHER" id="PTHR44520">
    <property type="entry name" value="RESPONSE REGULATOR RCP1-RELATED"/>
    <property type="match status" value="1"/>
</dbReference>
<evidence type="ECO:0000259" key="2">
    <source>
        <dbReference type="PROSITE" id="PS50110"/>
    </source>
</evidence>
<dbReference type="Gene3D" id="3.40.50.2300">
    <property type="match status" value="1"/>
</dbReference>
<evidence type="ECO:0000256" key="1">
    <source>
        <dbReference type="PROSITE-ProRule" id="PRU00169"/>
    </source>
</evidence>
<dbReference type="GO" id="GO:0000160">
    <property type="term" value="P:phosphorelay signal transduction system"/>
    <property type="evidence" value="ECO:0007669"/>
    <property type="project" value="InterPro"/>
</dbReference>
<dbReference type="SUPFAM" id="SSF52172">
    <property type="entry name" value="CheY-like"/>
    <property type="match status" value="1"/>
</dbReference>
<proteinExistence type="predicted"/>
<keyword evidence="1" id="KW-0597">Phosphoprotein</keyword>
<dbReference type="EMBL" id="FUWZ01000003">
    <property type="protein sequence ID" value="SKA31231.1"/>
    <property type="molecule type" value="Genomic_DNA"/>
</dbReference>
<dbReference type="Pfam" id="PF00072">
    <property type="entry name" value="Response_reg"/>
    <property type="match status" value="1"/>
</dbReference>
<feature type="domain" description="Response regulatory" evidence="2">
    <location>
        <begin position="5"/>
        <end position="126"/>
    </location>
</feature>
<evidence type="ECO:0000313" key="4">
    <source>
        <dbReference type="Proteomes" id="UP000190367"/>
    </source>
</evidence>
<accession>A0A1T4STL4</accession>
<dbReference type="STRING" id="634771.SAMN04488128_103434"/>
<dbReference type="InterPro" id="IPR011006">
    <property type="entry name" value="CheY-like_superfamily"/>
</dbReference>
<feature type="modified residue" description="4-aspartylphosphate" evidence="1">
    <location>
        <position position="59"/>
    </location>
</feature>
<dbReference type="RefSeq" id="WP_078670785.1">
    <property type="nucleotide sequence ID" value="NZ_FUWZ01000003.1"/>
</dbReference>
<dbReference type="AlphaFoldDB" id="A0A1T4STL4"/>
<dbReference type="PANTHER" id="PTHR44520:SF2">
    <property type="entry name" value="RESPONSE REGULATOR RCP1"/>
    <property type="match status" value="1"/>
</dbReference>
<dbReference type="PROSITE" id="PS50110">
    <property type="entry name" value="RESPONSE_REGULATORY"/>
    <property type="match status" value="1"/>
</dbReference>